<evidence type="ECO:0000256" key="2">
    <source>
        <dbReference type="SAM" id="SignalP"/>
    </source>
</evidence>
<keyword evidence="2" id="KW-0732">Signal</keyword>
<accession>A0ABP8KLL5</accession>
<gene>
    <name evidence="3" type="ORF">GCM10023187_32670</name>
</gene>
<sequence>MRNNVTLPAAGLLLAFLSCTTGGVRQTAATSADNEKHPRPSPAKQETYSQTGNLPPAGGQSGMTRILTRRMTDRKGKIGRNQLPDNSYYSPNYHFYIPFGIPGVSIDDWKKQGYNHFDIAYVHDDLDAGRTKAQECAYLMGEQLVVPGDLRNWTYFHTPIDVVAQRLWEFSQVDPRASLIIPNIETIGIWSWTGMPANDWNTIRNQTTRCEIDGKSRTYQQLRDAGLEIAEIHQRWINRYILVREVIKNVVPGMKYTMGTSIYQGSPTGESVPDKTIPFTDARANIRHWTGRNDDKLAFTTHGKPVTLTIPKGDNLFSGEDVHWDYDYPHTVDMLESDYNDIFVHKKPGTQTNMYIWSKVLPAHAGGWIKARWQLIRRKLKANGLNPDIPIVHMAEMQAEGNESIAIVSEEGIWLRVANGRLPFDDITPLPGLDRPKLALSPDYQYSIGIWHRFLNKYGGNYFFNAPNTVSLDGSFSWYTQHLHWVDARLQAREDMQHLERFIDNSILVEDPEVMEQGKTSWEAYDGVQAYKWQGKSRKTVRPAYSLRYWTTNGKTWVVIVGSFPQSHGERRTDRIRVSGGALNGAVFEVTLTGPTAHLIEFTVPADGAAKLFRSGPVLNPKLTMPGYGGQAVIDPATPLLSPATANVRKQ</sequence>
<dbReference type="Proteomes" id="UP001500936">
    <property type="component" value="Unassembled WGS sequence"/>
</dbReference>
<evidence type="ECO:0000313" key="3">
    <source>
        <dbReference type="EMBL" id="GAA4409423.1"/>
    </source>
</evidence>
<dbReference type="PROSITE" id="PS51257">
    <property type="entry name" value="PROKAR_LIPOPROTEIN"/>
    <property type="match status" value="1"/>
</dbReference>
<protein>
    <submittedName>
        <fullName evidence="3">Uncharacterized protein</fullName>
    </submittedName>
</protein>
<name>A0ABP8KLL5_9BACT</name>
<comment type="caution">
    <text evidence="3">The sequence shown here is derived from an EMBL/GenBank/DDBJ whole genome shotgun (WGS) entry which is preliminary data.</text>
</comment>
<evidence type="ECO:0000256" key="1">
    <source>
        <dbReference type="SAM" id="MobiDB-lite"/>
    </source>
</evidence>
<proteinExistence type="predicted"/>
<keyword evidence="4" id="KW-1185">Reference proteome</keyword>
<evidence type="ECO:0000313" key="4">
    <source>
        <dbReference type="Proteomes" id="UP001500936"/>
    </source>
</evidence>
<organism evidence="3 4">
    <name type="scientific">Nibrella viscosa</name>
    <dbReference type="NCBI Taxonomy" id="1084524"/>
    <lineage>
        <taxon>Bacteria</taxon>
        <taxon>Pseudomonadati</taxon>
        <taxon>Bacteroidota</taxon>
        <taxon>Cytophagia</taxon>
        <taxon>Cytophagales</taxon>
        <taxon>Spirosomataceae</taxon>
        <taxon>Nibrella</taxon>
    </lineage>
</organism>
<dbReference type="EMBL" id="BAABHB010000006">
    <property type="protein sequence ID" value="GAA4409423.1"/>
    <property type="molecule type" value="Genomic_DNA"/>
</dbReference>
<feature type="compositionally biased region" description="Polar residues" evidence="1">
    <location>
        <begin position="44"/>
        <end position="53"/>
    </location>
</feature>
<dbReference type="RefSeq" id="WP_345268906.1">
    <property type="nucleotide sequence ID" value="NZ_BAABHB010000006.1"/>
</dbReference>
<reference evidence="4" key="1">
    <citation type="journal article" date="2019" name="Int. J. Syst. Evol. Microbiol.">
        <title>The Global Catalogue of Microorganisms (GCM) 10K type strain sequencing project: providing services to taxonomists for standard genome sequencing and annotation.</title>
        <authorList>
            <consortium name="The Broad Institute Genomics Platform"/>
            <consortium name="The Broad Institute Genome Sequencing Center for Infectious Disease"/>
            <person name="Wu L."/>
            <person name="Ma J."/>
        </authorList>
    </citation>
    <scope>NUCLEOTIDE SEQUENCE [LARGE SCALE GENOMIC DNA]</scope>
    <source>
        <strain evidence="4">JCM 17925</strain>
    </source>
</reference>
<feature type="signal peptide" evidence="2">
    <location>
        <begin position="1"/>
        <end position="23"/>
    </location>
</feature>
<feature type="region of interest" description="Disordered" evidence="1">
    <location>
        <begin position="27"/>
        <end position="65"/>
    </location>
</feature>
<feature type="chain" id="PRO_5045279635" evidence="2">
    <location>
        <begin position="24"/>
        <end position="651"/>
    </location>
</feature>